<reference evidence="2 3" key="1">
    <citation type="submission" date="2018-07" db="EMBL/GenBank/DDBJ databases">
        <title>Dyella solisilvae sp. nov., isolated from the pine and broad-leaved mixed forest soil.</title>
        <authorList>
            <person name="Gao Z."/>
            <person name="Qiu L."/>
        </authorList>
    </citation>
    <scope>NUCLEOTIDE SEQUENCE [LARGE SCALE GENOMIC DNA]</scope>
    <source>
        <strain evidence="2 3">DHG54</strain>
    </source>
</reference>
<dbReference type="Pfam" id="PF14559">
    <property type="entry name" value="TPR_19"/>
    <property type="match status" value="1"/>
</dbReference>
<gene>
    <name evidence="2" type="ORF">DVT68_00510</name>
</gene>
<feature type="chain" id="PRO_5016614249" evidence="1">
    <location>
        <begin position="42"/>
        <end position="465"/>
    </location>
</feature>
<proteinExistence type="predicted"/>
<evidence type="ECO:0000256" key="1">
    <source>
        <dbReference type="SAM" id="SignalP"/>
    </source>
</evidence>
<keyword evidence="1" id="KW-0732">Signal</keyword>
<organism evidence="2 3">
    <name type="scientific">Dyella solisilvae</name>
    <dbReference type="NCBI Taxonomy" id="1920168"/>
    <lineage>
        <taxon>Bacteria</taxon>
        <taxon>Pseudomonadati</taxon>
        <taxon>Pseudomonadota</taxon>
        <taxon>Gammaproteobacteria</taxon>
        <taxon>Lysobacterales</taxon>
        <taxon>Rhodanobacteraceae</taxon>
        <taxon>Dyella</taxon>
    </lineage>
</organism>
<accession>A0A370K9Q3</accession>
<dbReference type="Proteomes" id="UP000254711">
    <property type="component" value="Unassembled WGS sequence"/>
</dbReference>
<name>A0A370K9Q3_9GAMM</name>
<dbReference type="SUPFAM" id="SSF48452">
    <property type="entry name" value="TPR-like"/>
    <property type="match status" value="1"/>
</dbReference>
<dbReference type="OrthoDB" id="8832982at2"/>
<evidence type="ECO:0000313" key="2">
    <source>
        <dbReference type="EMBL" id="RDI99381.1"/>
    </source>
</evidence>
<dbReference type="AlphaFoldDB" id="A0A370K9Q3"/>
<sequence length="465" mass="51717">MNGLISSCDIHCSDPGLKRSLAFAFAVMLLAGSLDANPAHAAEEASPAASTADPDFAAAQQLLREGKYAEAYALLSPIAASHGGDPTFNYLLGRAALGSGHAEQAKRLFEASLTAQPDAPQTHLALGRAYYALGRYAEAKIEFETVFRFENLPPDLLSQVDIYNQAATQSLDENKRLTGFAYLETGIGVYDVNDTVGTRTFGGADRRDVFYNLRAGGGVNYALDNGYALVATLDYRFRYYDNNDSRDNSDLRWNFGGSRSFGDDNLAVGFRGRTSYRGNGNYRNDAGIYADYRHRLDASNQITFDLLYSRRWYPGQPSITWTRTSAQGSAGWIHSFLDGRATFSIDGRIGRYVSTSLPDGDSNLYGASASLDFALDDTVDWGAHVWWEHNAYDMEQLHFHPDTDDNTILIQRNDNLYEVGAYLTWKFAPSWTLRPQLLWIHDQSNADIGFNYSSTEFFINVRKSF</sequence>
<dbReference type="RefSeq" id="WP_114823123.1">
    <property type="nucleotide sequence ID" value="NZ_QQSY01000001.1"/>
</dbReference>
<comment type="caution">
    <text evidence="2">The sequence shown here is derived from an EMBL/GenBank/DDBJ whole genome shotgun (WGS) entry which is preliminary data.</text>
</comment>
<dbReference type="Gene3D" id="1.25.40.10">
    <property type="entry name" value="Tetratricopeptide repeat domain"/>
    <property type="match status" value="2"/>
</dbReference>
<feature type="signal peptide" evidence="1">
    <location>
        <begin position="1"/>
        <end position="41"/>
    </location>
</feature>
<dbReference type="InterPro" id="IPR011990">
    <property type="entry name" value="TPR-like_helical_dom_sf"/>
</dbReference>
<protein>
    <submittedName>
        <fullName evidence="2">Uncharacterized protein</fullName>
    </submittedName>
</protein>
<keyword evidence="3" id="KW-1185">Reference proteome</keyword>
<evidence type="ECO:0000313" key="3">
    <source>
        <dbReference type="Proteomes" id="UP000254711"/>
    </source>
</evidence>
<dbReference type="EMBL" id="QQSY01000001">
    <property type="protein sequence ID" value="RDI99381.1"/>
    <property type="molecule type" value="Genomic_DNA"/>
</dbReference>